<dbReference type="InterPro" id="IPR005151">
    <property type="entry name" value="Tail-specific_protease"/>
</dbReference>
<dbReference type="Pfam" id="PF22694">
    <property type="entry name" value="CtpB_N-like"/>
    <property type="match status" value="1"/>
</dbReference>
<dbReference type="PROSITE" id="PS50106">
    <property type="entry name" value="PDZ"/>
    <property type="match status" value="1"/>
</dbReference>
<dbReference type="GO" id="GO:0006508">
    <property type="term" value="P:proteolysis"/>
    <property type="evidence" value="ECO:0007669"/>
    <property type="project" value="UniProtKB-KW"/>
</dbReference>
<dbReference type="InterPro" id="IPR004447">
    <property type="entry name" value="Peptidase_S41A"/>
</dbReference>
<dbReference type="Proteomes" id="UP000176751">
    <property type="component" value="Unassembled WGS sequence"/>
</dbReference>
<proteinExistence type="inferred from homology"/>
<feature type="transmembrane region" description="Helical" evidence="6">
    <location>
        <begin position="12"/>
        <end position="32"/>
    </location>
</feature>
<reference evidence="8 9" key="1">
    <citation type="journal article" date="2016" name="Nat. Commun.">
        <title>Thousands of microbial genomes shed light on interconnected biogeochemical processes in an aquifer system.</title>
        <authorList>
            <person name="Anantharaman K."/>
            <person name="Brown C.T."/>
            <person name="Hug L.A."/>
            <person name="Sharon I."/>
            <person name="Castelle C.J."/>
            <person name="Probst A.J."/>
            <person name="Thomas B.C."/>
            <person name="Singh A."/>
            <person name="Wilkins M.J."/>
            <person name="Karaoz U."/>
            <person name="Brodie E.L."/>
            <person name="Williams K.H."/>
            <person name="Hubbard S.S."/>
            <person name="Banfield J.F."/>
        </authorList>
    </citation>
    <scope>NUCLEOTIDE SEQUENCE [LARGE SCALE GENOMIC DNA]</scope>
</reference>
<keyword evidence="4 5" id="KW-0720">Serine protease</keyword>
<evidence type="ECO:0000256" key="4">
    <source>
        <dbReference type="ARBA" id="ARBA00022825"/>
    </source>
</evidence>
<dbReference type="SUPFAM" id="SSF50156">
    <property type="entry name" value="PDZ domain-like"/>
    <property type="match status" value="1"/>
</dbReference>
<keyword evidence="2 5" id="KW-0645">Protease</keyword>
<evidence type="ECO:0000256" key="3">
    <source>
        <dbReference type="ARBA" id="ARBA00022801"/>
    </source>
</evidence>
<dbReference type="Pfam" id="PF17820">
    <property type="entry name" value="PDZ_6"/>
    <property type="match status" value="1"/>
</dbReference>
<dbReference type="GO" id="GO:0030288">
    <property type="term" value="C:outer membrane-bounded periplasmic space"/>
    <property type="evidence" value="ECO:0007669"/>
    <property type="project" value="TreeGrafter"/>
</dbReference>
<evidence type="ECO:0000313" key="9">
    <source>
        <dbReference type="Proteomes" id="UP000176751"/>
    </source>
</evidence>
<feature type="domain" description="PDZ" evidence="7">
    <location>
        <begin position="113"/>
        <end position="182"/>
    </location>
</feature>
<keyword evidence="6" id="KW-0812">Transmembrane</keyword>
<dbReference type="GO" id="GO:0008236">
    <property type="term" value="F:serine-type peptidase activity"/>
    <property type="evidence" value="ECO:0007669"/>
    <property type="project" value="UniProtKB-KW"/>
</dbReference>
<comment type="similarity">
    <text evidence="1 5">Belongs to the peptidase S41A family.</text>
</comment>
<dbReference type="Gene3D" id="2.30.42.10">
    <property type="match status" value="1"/>
</dbReference>
<dbReference type="CDD" id="cd07560">
    <property type="entry name" value="Peptidase_S41_CPP"/>
    <property type="match status" value="1"/>
</dbReference>
<dbReference type="GO" id="GO:0007165">
    <property type="term" value="P:signal transduction"/>
    <property type="evidence" value="ECO:0007669"/>
    <property type="project" value="TreeGrafter"/>
</dbReference>
<dbReference type="CDD" id="cd06782">
    <property type="entry name" value="cpPDZ_CPP-like"/>
    <property type="match status" value="1"/>
</dbReference>
<dbReference type="Pfam" id="PF03572">
    <property type="entry name" value="Peptidase_S41"/>
    <property type="match status" value="1"/>
</dbReference>
<evidence type="ECO:0000256" key="2">
    <source>
        <dbReference type="ARBA" id="ARBA00022670"/>
    </source>
</evidence>
<dbReference type="SUPFAM" id="SSF52096">
    <property type="entry name" value="ClpP/crotonase"/>
    <property type="match status" value="1"/>
</dbReference>
<dbReference type="Gene3D" id="3.30.750.44">
    <property type="match status" value="1"/>
</dbReference>
<dbReference type="EMBL" id="MFCA01000022">
    <property type="protein sequence ID" value="OGE01922.1"/>
    <property type="molecule type" value="Genomic_DNA"/>
</dbReference>
<accession>A0A1F5HCZ4</accession>
<dbReference type="InterPro" id="IPR001478">
    <property type="entry name" value="PDZ"/>
</dbReference>
<dbReference type="PANTHER" id="PTHR32060">
    <property type="entry name" value="TAIL-SPECIFIC PROTEASE"/>
    <property type="match status" value="1"/>
</dbReference>
<dbReference type="SMART" id="SM00228">
    <property type="entry name" value="PDZ"/>
    <property type="match status" value="1"/>
</dbReference>
<dbReference type="NCBIfam" id="TIGR00225">
    <property type="entry name" value="prc"/>
    <property type="match status" value="1"/>
</dbReference>
<comment type="caution">
    <text evidence="8">The sequence shown here is derived from an EMBL/GenBank/DDBJ whole genome shotgun (WGS) entry which is preliminary data.</text>
</comment>
<dbReference type="InterPro" id="IPR036034">
    <property type="entry name" value="PDZ_sf"/>
</dbReference>
<dbReference type="InterPro" id="IPR055210">
    <property type="entry name" value="CtpA/B_N"/>
</dbReference>
<evidence type="ECO:0000313" key="8">
    <source>
        <dbReference type="EMBL" id="OGE01922.1"/>
    </source>
</evidence>
<evidence type="ECO:0000259" key="7">
    <source>
        <dbReference type="PROSITE" id="PS50106"/>
    </source>
</evidence>
<organism evidence="8 9">
    <name type="scientific">Candidatus Curtissbacteria bacterium RIFOXYA1_FULL_41_14</name>
    <dbReference type="NCBI Taxonomy" id="1797737"/>
    <lineage>
        <taxon>Bacteria</taxon>
        <taxon>Candidatus Curtissiibacteriota</taxon>
    </lineage>
</organism>
<protein>
    <recommendedName>
        <fullName evidence="7">PDZ domain-containing protein</fullName>
    </recommendedName>
</protein>
<keyword evidence="6" id="KW-0472">Membrane</keyword>
<dbReference type="Gene3D" id="3.90.226.10">
    <property type="entry name" value="2-enoyl-CoA Hydratase, Chain A, domain 1"/>
    <property type="match status" value="1"/>
</dbReference>
<dbReference type="InterPro" id="IPR029045">
    <property type="entry name" value="ClpP/crotonase-like_dom_sf"/>
</dbReference>
<dbReference type="InterPro" id="IPR041489">
    <property type="entry name" value="PDZ_6"/>
</dbReference>
<dbReference type="FunFam" id="2.30.42.10:FF:000063">
    <property type="entry name" value="Peptidase, S41 family"/>
    <property type="match status" value="1"/>
</dbReference>
<evidence type="ECO:0000256" key="5">
    <source>
        <dbReference type="RuleBase" id="RU004404"/>
    </source>
</evidence>
<keyword evidence="6" id="KW-1133">Transmembrane helix</keyword>
<dbReference type="AlphaFoldDB" id="A0A1F5HCZ4"/>
<dbReference type="STRING" id="1797737.A2196_04915"/>
<sequence>MPQSKTPANPIFNFFLQFFVVAIVFFAIGFAVGQKRVEIEKRGFVPSISVTNQLPPKEQNLDFSLFWQVFDTLPEKYLDKSAIDSQKLLYGAISGMVRSLGDPYTVFLDPEQNEEIRQDLAGSYEGVGIQLGFNKNKRLAVIAPLDGTPAQREGILPNDLILQIDERDTFDLTLPEAVDLIRGPAGTKVKLVLLREGEDKSFEKEIERTKIDVKTVNVQFKDTQSGQVAVIRVSRFGENTNDEWDRAVEEVLTSGAKGVIVDMRNNPGGLLDSAVHLASEFMRGTVVKEEFSDGSSESLGIDHAGKLLKIPLVVLVNGGSASAAEIFAGAIQDAKRAEVVGEKTFGKGTVQEPIELSGETALHVTIARWLTPKGNSIHDEGITPDVIIESPAEAEEGVDPQLEKALELVFK</sequence>
<evidence type="ECO:0000256" key="1">
    <source>
        <dbReference type="ARBA" id="ARBA00009179"/>
    </source>
</evidence>
<dbReference type="PANTHER" id="PTHR32060:SF30">
    <property type="entry name" value="CARBOXY-TERMINAL PROCESSING PROTEASE CTPA"/>
    <property type="match status" value="1"/>
</dbReference>
<keyword evidence="3 5" id="KW-0378">Hydrolase</keyword>
<evidence type="ECO:0000256" key="6">
    <source>
        <dbReference type="SAM" id="Phobius"/>
    </source>
</evidence>
<gene>
    <name evidence="8" type="ORF">A2196_04915</name>
</gene>
<dbReference type="SMART" id="SM00245">
    <property type="entry name" value="TSPc"/>
    <property type="match status" value="1"/>
</dbReference>
<name>A0A1F5HCZ4_9BACT</name>
<dbReference type="GO" id="GO:0004175">
    <property type="term" value="F:endopeptidase activity"/>
    <property type="evidence" value="ECO:0007669"/>
    <property type="project" value="TreeGrafter"/>
</dbReference>